<protein>
    <submittedName>
        <fullName evidence="5">Membrane protein</fullName>
    </submittedName>
</protein>
<feature type="compositionally biased region" description="Polar residues" evidence="2">
    <location>
        <begin position="508"/>
        <end position="524"/>
    </location>
</feature>
<keyword evidence="6" id="KW-1185">Reference proteome</keyword>
<feature type="compositionally biased region" description="Basic and acidic residues" evidence="2">
    <location>
        <begin position="462"/>
        <end position="471"/>
    </location>
</feature>
<gene>
    <name evidence="5" type="ORF">GCM10008098_21000</name>
</gene>
<dbReference type="PROSITE" id="PS50293">
    <property type="entry name" value="TPR_REGION"/>
    <property type="match status" value="1"/>
</dbReference>
<dbReference type="RefSeq" id="WP_189441184.1">
    <property type="nucleotide sequence ID" value="NZ_BMXT01000002.1"/>
</dbReference>
<dbReference type="Gene3D" id="1.25.40.10">
    <property type="entry name" value="Tetratricopeptide repeat domain"/>
    <property type="match status" value="1"/>
</dbReference>
<evidence type="ECO:0000313" key="6">
    <source>
        <dbReference type="Proteomes" id="UP000621898"/>
    </source>
</evidence>
<keyword evidence="3" id="KW-1133">Transmembrane helix</keyword>
<dbReference type="Proteomes" id="UP000621898">
    <property type="component" value="Unassembled WGS sequence"/>
</dbReference>
<dbReference type="PANTHER" id="PTHR22550:SF14">
    <property type="entry name" value="VWFA DOMAIN-CONTAINING PROTEIN"/>
    <property type="match status" value="1"/>
</dbReference>
<feature type="compositionally biased region" description="Basic and acidic residues" evidence="2">
    <location>
        <begin position="441"/>
        <end position="452"/>
    </location>
</feature>
<sequence>MSAMLQQFHFLRPWWLITLGMLPLLVWLGARRNTAQLELSHLVDVELLPHLLRGRASSRQLPLWLFASGWALCALALAGPSWNRINQPLYASRPAQVVAISLSQHMLARDVAPSRLDHARYKARDLLASNHDGLNALIGYAGEAFVVAPLTSDAGSLNDLLDALAPDTMPMDGDNAALAIERGVALIHDAKASGGSLVLITDQADAAAVAAARKAKAAGVQISVLGVGTSQGGPVPLSDGGFLHDAQGGMTLARRDDAALSALAAAGGGSYVAMTADHRDIDTLHAQLRDAPATTASGQMGDEWQDRGPWLLLPLLLIVALAFRRGWLLLLPLVVLPLLPATADATTWHDLWQRPDQQAAQALRQGQAKQAEQLAQDPAWRGAAAYRAGDYAAAAQALQRAPGGDAAYNLGNTLARQAQYQQAIEAYDHALKLDPGNADAKANRKAVEDWLRKQQQQQPSDQKQHEGHNGSKEQSSAGEKGKGGKSDSQDQKSAQDGAKPSEQPAQDGKSQAQDQSGQNSSKQDPSSKDQGDGQPKPQTEQQQAEQKAKAEQAQQALKQQMDQALANPTDKPQTHQLGTLAKDDPQSKLPADLQHALQRVPDDPGALLRRKFELEYQQRHGGAPSEDEQP</sequence>
<dbReference type="PROSITE" id="PS50005">
    <property type="entry name" value="TPR"/>
    <property type="match status" value="1"/>
</dbReference>
<proteinExistence type="predicted"/>
<feature type="transmembrane region" description="Helical" evidence="3">
    <location>
        <begin position="61"/>
        <end position="79"/>
    </location>
</feature>
<evidence type="ECO:0000256" key="1">
    <source>
        <dbReference type="PROSITE-ProRule" id="PRU00339"/>
    </source>
</evidence>
<accession>A0ABQ2ZZ60</accession>
<feature type="compositionally biased region" description="Basic and acidic residues" evidence="2">
    <location>
        <begin position="479"/>
        <end position="490"/>
    </location>
</feature>
<feature type="domain" description="VWFA" evidence="4">
    <location>
        <begin position="100"/>
        <end position="203"/>
    </location>
</feature>
<dbReference type="InterPro" id="IPR002035">
    <property type="entry name" value="VWF_A"/>
</dbReference>
<dbReference type="Pfam" id="PF13519">
    <property type="entry name" value="VWA_2"/>
    <property type="match status" value="1"/>
</dbReference>
<keyword evidence="1" id="KW-0802">TPR repeat</keyword>
<name>A0ABQ2ZZ60_9GAMM</name>
<keyword evidence="3" id="KW-0472">Membrane</keyword>
<evidence type="ECO:0000259" key="4">
    <source>
        <dbReference type="Pfam" id="PF13519"/>
    </source>
</evidence>
<dbReference type="SUPFAM" id="SSF53300">
    <property type="entry name" value="vWA-like"/>
    <property type="match status" value="1"/>
</dbReference>
<dbReference type="Pfam" id="PF00515">
    <property type="entry name" value="TPR_1"/>
    <property type="match status" value="1"/>
</dbReference>
<feature type="repeat" description="TPR" evidence="1">
    <location>
        <begin position="404"/>
        <end position="437"/>
    </location>
</feature>
<dbReference type="SMART" id="SM00028">
    <property type="entry name" value="TPR"/>
    <property type="match status" value="1"/>
</dbReference>
<feature type="transmembrane region" description="Helical" evidence="3">
    <location>
        <begin position="12"/>
        <end position="30"/>
    </location>
</feature>
<dbReference type="EMBL" id="BMXT01000002">
    <property type="protein sequence ID" value="GGY27712.1"/>
    <property type="molecule type" value="Genomic_DNA"/>
</dbReference>
<dbReference type="SUPFAM" id="SSF48452">
    <property type="entry name" value="TPR-like"/>
    <property type="match status" value="1"/>
</dbReference>
<dbReference type="PANTHER" id="PTHR22550">
    <property type="entry name" value="SPORE GERMINATION PROTEIN"/>
    <property type="match status" value="1"/>
</dbReference>
<dbReference type="InterPro" id="IPR019734">
    <property type="entry name" value="TPR_rpt"/>
</dbReference>
<keyword evidence="3" id="KW-0812">Transmembrane</keyword>
<organism evidence="5 6">
    <name type="scientific">Rhodanobacter panaciterrae</name>
    <dbReference type="NCBI Taxonomy" id="490572"/>
    <lineage>
        <taxon>Bacteria</taxon>
        <taxon>Pseudomonadati</taxon>
        <taxon>Pseudomonadota</taxon>
        <taxon>Gammaproteobacteria</taxon>
        <taxon>Lysobacterales</taxon>
        <taxon>Rhodanobacteraceae</taxon>
        <taxon>Rhodanobacter</taxon>
    </lineage>
</organism>
<evidence type="ECO:0000256" key="2">
    <source>
        <dbReference type="SAM" id="MobiDB-lite"/>
    </source>
</evidence>
<dbReference type="InterPro" id="IPR050768">
    <property type="entry name" value="UPF0353/GerABKA_families"/>
</dbReference>
<evidence type="ECO:0000313" key="5">
    <source>
        <dbReference type="EMBL" id="GGY27712.1"/>
    </source>
</evidence>
<feature type="region of interest" description="Disordered" evidence="2">
    <location>
        <begin position="435"/>
        <end position="606"/>
    </location>
</feature>
<dbReference type="Gene3D" id="3.40.50.410">
    <property type="entry name" value="von Willebrand factor, type A domain"/>
    <property type="match status" value="1"/>
</dbReference>
<feature type="compositionally biased region" description="Low complexity" evidence="2">
    <location>
        <begin position="534"/>
        <end position="566"/>
    </location>
</feature>
<evidence type="ECO:0000256" key="3">
    <source>
        <dbReference type="SAM" id="Phobius"/>
    </source>
</evidence>
<comment type="caution">
    <text evidence="5">The sequence shown here is derived from an EMBL/GenBank/DDBJ whole genome shotgun (WGS) entry which is preliminary data.</text>
</comment>
<dbReference type="InterPro" id="IPR011990">
    <property type="entry name" value="TPR-like_helical_dom_sf"/>
</dbReference>
<dbReference type="InterPro" id="IPR036465">
    <property type="entry name" value="vWFA_dom_sf"/>
</dbReference>
<reference evidence="6" key="1">
    <citation type="journal article" date="2019" name="Int. J. Syst. Evol. Microbiol.">
        <title>The Global Catalogue of Microorganisms (GCM) 10K type strain sequencing project: providing services to taxonomists for standard genome sequencing and annotation.</title>
        <authorList>
            <consortium name="The Broad Institute Genomics Platform"/>
            <consortium name="The Broad Institute Genome Sequencing Center for Infectious Disease"/>
            <person name="Wu L."/>
            <person name="Ma J."/>
        </authorList>
    </citation>
    <scope>NUCLEOTIDE SEQUENCE [LARGE SCALE GENOMIC DNA]</scope>
    <source>
        <strain evidence="6">KCTC 22232</strain>
    </source>
</reference>